<dbReference type="InterPro" id="IPR006311">
    <property type="entry name" value="TAT_signal"/>
</dbReference>
<sequence>MTVQRRTFIAAGSLTLALALAGISFPAMAAKPLVIGFSQVGAESEWRTANTVSIKDAAKKAGVNLKFADAQQRQENQVKAIRSFIAQKVDVIAFSPVVESGWDTVLREAKAANIPVILTDRDVNVADKSLYVTLIGSDFVEEGRRAGRWLNEYVKKQPGKTFNVVELQGTVGSAPAIDRKAGFEEVTKGNTQLKVLRTQTAEFTRAKGKEVMEAFLKAHGKNINVLYAHNDDMAIGAIQAIEEAGLKPGKDIIIVSVDAVRGAFEAMIQGKLNVTVECNPLLGPQLMQAARDVKAGKQLPKRLVVEERVFPAEVALKEFPNRKY</sequence>
<gene>
    <name evidence="6" type="ORF">GJV26_24210</name>
</gene>
<evidence type="ECO:0000259" key="5">
    <source>
        <dbReference type="Pfam" id="PF13407"/>
    </source>
</evidence>
<dbReference type="Pfam" id="PF13407">
    <property type="entry name" value="Peripla_BP_4"/>
    <property type="match status" value="1"/>
</dbReference>
<evidence type="ECO:0000313" key="6">
    <source>
        <dbReference type="EMBL" id="MUI15535.1"/>
    </source>
</evidence>
<dbReference type="InterPro" id="IPR025997">
    <property type="entry name" value="SBP_2_dom"/>
</dbReference>
<dbReference type="Proteomes" id="UP000431684">
    <property type="component" value="Unassembled WGS sequence"/>
</dbReference>
<proteinExistence type="inferred from homology"/>
<dbReference type="OrthoDB" id="9813037at2"/>
<evidence type="ECO:0000256" key="3">
    <source>
        <dbReference type="ARBA" id="ARBA00022729"/>
    </source>
</evidence>
<evidence type="ECO:0000313" key="7">
    <source>
        <dbReference type="Proteomes" id="UP000431684"/>
    </source>
</evidence>
<dbReference type="PANTHER" id="PTHR46847">
    <property type="entry name" value="D-ALLOSE-BINDING PERIPLASMIC PROTEIN-RELATED"/>
    <property type="match status" value="1"/>
</dbReference>
<dbReference type="PANTHER" id="PTHR46847:SF3">
    <property type="entry name" value="GALACTOFURANOSE-BINDING PROTEIN YTFQ"/>
    <property type="match status" value="1"/>
</dbReference>
<accession>A0A6I3XUY9</accession>
<dbReference type="GO" id="GO:0030246">
    <property type="term" value="F:carbohydrate binding"/>
    <property type="evidence" value="ECO:0007669"/>
    <property type="project" value="UniProtKB-ARBA"/>
</dbReference>
<dbReference type="InterPro" id="IPR028082">
    <property type="entry name" value="Peripla_BP_I"/>
</dbReference>
<keyword evidence="7" id="KW-1185">Reference proteome</keyword>
<reference evidence="6 7" key="1">
    <citation type="submission" date="2019-11" db="EMBL/GenBank/DDBJ databases">
        <title>Draft Genome Sequences of Six Type Strains of the Genus Massilia.</title>
        <authorList>
            <person name="Miess H."/>
            <person name="Frediansyah A."/>
            <person name="Goeker M."/>
            <person name="Gross H."/>
        </authorList>
    </citation>
    <scope>NUCLEOTIDE SEQUENCE [LARGE SCALE GENOMIC DNA]</scope>
    <source>
        <strain evidence="6 7">DSM 17513</strain>
    </source>
</reference>
<dbReference type="CDD" id="cd06309">
    <property type="entry name" value="PBP1_galactofuranose_YtfQ-like"/>
    <property type="match status" value="1"/>
</dbReference>
<comment type="similarity">
    <text evidence="2">Belongs to the bacterial solute-binding protein 2 family.</text>
</comment>
<protein>
    <submittedName>
        <fullName evidence="6">Substrate-binding domain-containing protein</fullName>
    </submittedName>
</protein>
<comment type="caution">
    <text evidence="6">The sequence shown here is derived from an EMBL/GenBank/DDBJ whole genome shotgun (WGS) entry which is preliminary data.</text>
</comment>
<evidence type="ECO:0000256" key="4">
    <source>
        <dbReference type="SAM" id="SignalP"/>
    </source>
</evidence>
<feature type="domain" description="Periplasmic binding protein" evidence="5">
    <location>
        <begin position="35"/>
        <end position="297"/>
    </location>
</feature>
<organism evidence="6 7">
    <name type="scientific">Pseudoduganella dura</name>
    <dbReference type="NCBI Taxonomy" id="321982"/>
    <lineage>
        <taxon>Bacteria</taxon>
        <taxon>Pseudomonadati</taxon>
        <taxon>Pseudomonadota</taxon>
        <taxon>Betaproteobacteria</taxon>
        <taxon>Burkholderiales</taxon>
        <taxon>Oxalobacteraceae</taxon>
        <taxon>Telluria group</taxon>
        <taxon>Pseudoduganella</taxon>
    </lineage>
</organism>
<dbReference type="RefSeq" id="WP_155711217.1">
    <property type="nucleotide sequence ID" value="NZ_BMWU01000022.1"/>
</dbReference>
<dbReference type="EMBL" id="WNWM01000002">
    <property type="protein sequence ID" value="MUI15535.1"/>
    <property type="molecule type" value="Genomic_DNA"/>
</dbReference>
<dbReference type="AlphaFoldDB" id="A0A6I3XUY9"/>
<feature type="chain" id="PRO_5026347001" evidence="4">
    <location>
        <begin position="30"/>
        <end position="324"/>
    </location>
</feature>
<feature type="signal peptide" evidence="4">
    <location>
        <begin position="1"/>
        <end position="29"/>
    </location>
</feature>
<name>A0A6I3XUY9_9BURK</name>
<dbReference type="SUPFAM" id="SSF53822">
    <property type="entry name" value="Periplasmic binding protein-like I"/>
    <property type="match status" value="1"/>
</dbReference>
<evidence type="ECO:0000256" key="2">
    <source>
        <dbReference type="ARBA" id="ARBA00007639"/>
    </source>
</evidence>
<dbReference type="GO" id="GO:0030313">
    <property type="term" value="C:cell envelope"/>
    <property type="evidence" value="ECO:0007669"/>
    <property type="project" value="UniProtKB-SubCell"/>
</dbReference>
<keyword evidence="3 4" id="KW-0732">Signal</keyword>
<evidence type="ECO:0000256" key="1">
    <source>
        <dbReference type="ARBA" id="ARBA00004196"/>
    </source>
</evidence>
<comment type="subcellular location">
    <subcellularLocation>
        <location evidence="1">Cell envelope</location>
    </subcellularLocation>
</comment>
<dbReference type="Gene3D" id="3.40.50.2300">
    <property type="match status" value="2"/>
</dbReference>
<dbReference type="PROSITE" id="PS51318">
    <property type="entry name" value="TAT"/>
    <property type="match status" value="1"/>
</dbReference>